<evidence type="ECO:0000256" key="3">
    <source>
        <dbReference type="ARBA" id="ARBA00023043"/>
    </source>
</evidence>
<evidence type="ECO:0000313" key="9">
    <source>
        <dbReference type="Proteomes" id="UP000037460"/>
    </source>
</evidence>
<keyword evidence="5" id="KW-0175">Coiled coil</keyword>
<dbReference type="PROSITE" id="PS00018">
    <property type="entry name" value="EF_HAND_1"/>
    <property type="match status" value="2"/>
</dbReference>
<keyword evidence="1" id="KW-0677">Repeat</keyword>
<dbReference type="InterPro" id="IPR011992">
    <property type="entry name" value="EF-hand-dom_pair"/>
</dbReference>
<protein>
    <recommendedName>
        <fullName evidence="7">EF-hand domain-containing protein</fullName>
    </recommendedName>
</protein>
<dbReference type="PANTHER" id="PTHR24123">
    <property type="entry name" value="ANKYRIN REPEAT-CONTAINING"/>
    <property type="match status" value="1"/>
</dbReference>
<evidence type="ECO:0000256" key="6">
    <source>
        <dbReference type="SAM" id="MobiDB-lite"/>
    </source>
</evidence>
<dbReference type="InterPro" id="IPR036770">
    <property type="entry name" value="Ankyrin_rpt-contain_sf"/>
</dbReference>
<name>A0A0M0K0W3_9EUKA</name>
<feature type="domain" description="EF-hand" evidence="7">
    <location>
        <begin position="371"/>
        <end position="406"/>
    </location>
</feature>
<dbReference type="PROSITE" id="PS50088">
    <property type="entry name" value="ANK_REPEAT"/>
    <property type="match status" value="1"/>
</dbReference>
<gene>
    <name evidence="8" type="ORF">Ctob_015269</name>
</gene>
<dbReference type="PROSITE" id="PS50297">
    <property type="entry name" value="ANK_REP_REGION"/>
    <property type="match status" value="1"/>
</dbReference>
<dbReference type="Gene3D" id="1.25.40.20">
    <property type="entry name" value="Ankyrin repeat-containing domain"/>
    <property type="match status" value="1"/>
</dbReference>
<feature type="region of interest" description="Disordered" evidence="6">
    <location>
        <begin position="469"/>
        <end position="507"/>
    </location>
</feature>
<dbReference type="SUPFAM" id="SSF48403">
    <property type="entry name" value="Ankyrin repeat"/>
    <property type="match status" value="1"/>
</dbReference>
<dbReference type="Gene3D" id="1.10.238.10">
    <property type="entry name" value="EF-hand"/>
    <property type="match status" value="1"/>
</dbReference>
<evidence type="ECO:0000256" key="5">
    <source>
        <dbReference type="SAM" id="Coils"/>
    </source>
</evidence>
<feature type="repeat" description="ANK" evidence="4">
    <location>
        <begin position="1253"/>
        <end position="1285"/>
    </location>
</feature>
<feature type="non-terminal residue" evidence="8">
    <location>
        <position position="1"/>
    </location>
</feature>
<accession>A0A0M0K0W3</accession>
<evidence type="ECO:0000259" key="7">
    <source>
        <dbReference type="PROSITE" id="PS50222"/>
    </source>
</evidence>
<keyword evidence="9" id="KW-1185">Reference proteome</keyword>
<dbReference type="SMART" id="SM00054">
    <property type="entry name" value="EFh"/>
    <property type="match status" value="2"/>
</dbReference>
<dbReference type="Pfam" id="PF13499">
    <property type="entry name" value="EF-hand_7"/>
    <property type="match status" value="1"/>
</dbReference>
<sequence length="1364" mass="151567">EKKQVSFGGVEVVAKTGALAGQVLSTAWVNAMQGEKVEVFEVGERVWMQNPFFRDGTKLRAGPRMEDPFLETQYVLNDSCVDVLEVSDNGYCKVRLVYNAGGKEGDEVERCEGWVRTRNISRIERKAGLPELKFLAQMAIDALKQNEEKVKDLEEEMRNTADELYQKEVEVLDLRKQLGAMQEALQMHEAQQKTSVAAKPLDAFAVGDRAFVYNAFFQDGSRLRSEPQFIGTEFEFTGKIITNDAEIEVIEVAEAYPDFVNVRQISGGILQGWLPWRDLSRTARTSGLANLRASLMLVIGEATESPPADGDDSGSDTPATGTSRSLTMASARTDFIESQADEDSVYKAMKAQESAEIAADLAKCLKIALEKSKVQPVEFFRDIDRNQTGRISKADFVKALEMFNTPYSSQQLESVFDVWDADGTGSLDYKELDRAIRNTAKRSTTTSSNTAQDIQKALNDRLKGRVDIASEKAPGKASAAPGKAPAPKRDRSEEVKTADKKVAHKSQKEIAKEAESIKKVEATVREEWAKWVLKIGLANCVVDALKLPVRLGQQATFDYALLLTRDKVDEMLKEAELMGVGDMLMTGLDALHFQSAASGTHLNDKFQLTGKFMMRHGTLDKFFSGLENLIGPPQMIRDPESEGGETPTIRMAMCNEHTAFPDSYVEFTSPNGTTSCSATEWEFAYDGKKDPRSYPERKDFREKHQEWCRKPVPVRDLMEELLEKHCNGRLREEGHPLVILEEFLGGRLYTGPMYMKYNAVLRELTGDPFLVKAFKSCCGPAPFNRYVSTIHAINSCIIKMCKLTKAGKVYRGTCYGKLPEEFWVPNAEGVLGGIEFGFQSTTRDRNQAVHYATGGGYAKDGDAMTLFEMNMGMIDRGAELTWFSQYPHEREVLLPPLTGIEPVQTAVDGQKLEIFARLSLNLAAQTLEQVLSRRRRMLLDMKEGIIIEIKRSGILRAELVAPAIAILDKSLELGALSYAPEWFNDDDNFSLVLNMTLYLQRVLVRDIDMLNAALNKPKLDLQDWPPLGPSRIMLLEGWIGCRPVEKKASKRMDEGADKVKEVLIDLRRAKLSPKDGIALALLLNRQKNIAVDVRGNETLGEEGTNALVNFVLANPARADKPRRTILGVMHDSLTLQVPCDPKYWKDRPYELRLYTAELVSSVFAEGIAGSMGGGGKSFALNRVSTAFRVDWNPLIWAARNNQLEIANELLNVINSHIDEVSAAFLAESPPRTLEAKATSDLKVDANQAEVHGENKTAAHWAGATGHIRMLELLVENGADLSLPDKHGNDVAKVADKKRMVDAVKFLSLNDEERKAFKTMSDEERKAYLSKMGAPAPDAVADKTNRKKPAAAAPPPPKEKASSKK</sequence>
<dbReference type="Gene3D" id="3.90.176.10">
    <property type="entry name" value="Toxin ADP-ribosyltransferase, Chain A, domain 1"/>
    <property type="match status" value="1"/>
</dbReference>
<feature type="region of interest" description="Disordered" evidence="6">
    <location>
        <begin position="1327"/>
        <end position="1364"/>
    </location>
</feature>
<organism evidence="8 9">
    <name type="scientific">Chrysochromulina tobinii</name>
    <dbReference type="NCBI Taxonomy" id="1460289"/>
    <lineage>
        <taxon>Eukaryota</taxon>
        <taxon>Haptista</taxon>
        <taxon>Haptophyta</taxon>
        <taxon>Prymnesiophyceae</taxon>
        <taxon>Prymnesiales</taxon>
        <taxon>Chrysochromulinaceae</taxon>
        <taxon>Chrysochromulina</taxon>
    </lineage>
</organism>
<evidence type="ECO:0000256" key="2">
    <source>
        <dbReference type="ARBA" id="ARBA00022837"/>
    </source>
</evidence>
<keyword evidence="3 4" id="KW-0040">ANK repeat</keyword>
<dbReference type="SUPFAM" id="SSF56399">
    <property type="entry name" value="ADP-ribosylation"/>
    <property type="match status" value="1"/>
</dbReference>
<dbReference type="InterPro" id="IPR002110">
    <property type="entry name" value="Ankyrin_rpt"/>
</dbReference>
<dbReference type="SUPFAM" id="SSF47473">
    <property type="entry name" value="EF-hand"/>
    <property type="match status" value="1"/>
</dbReference>
<dbReference type="InterPro" id="IPR051165">
    <property type="entry name" value="Multifunctional_ANK_Repeat"/>
</dbReference>
<dbReference type="PROSITE" id="PS51996">
    <property type="entry name" value="TR_MART"/>
    <property type="match status" value="1"/>
</dbReference>
<dbReference type="OrthoDB" id="6280085at2759"/>
<dbReference type="PROSITE" id="PS50222">
    <property type="entry name" value="EF_HAND_2"/>
    <property type="match status" value="2"/>
</dbReference>
<dbReference type="Proteomes" id="UP000037460">
    <property type="component" value="Unassembled WGS sequence"/>
</dbReference>
<comment type="caution">
    <text evidence="8">The sequence shown here is derived from an EMBL/GenBank/DDBJ whole genome shotgun (WGS) entry which is preliminary data.</text>
</comment>
<feature type="compositionally biased region" description="Low complexity" evidence="6">
    <location>
        <begin position="475"/>
        <end position="485"/>
    </location>
</feature>
<dbReference type="SMART" id="SM00248">
    <property type="entry name" value="ANK"/>
    <property type="match status" value="2"/>
</dbReference>
<dbReference type="CDD" id="cd00051">
    <property type="entry name" value="EFh"/>
    <property type="match status" value="1"/>
</dbReference>
<dbReference type="EMBL" id="JWZX01001818">
    <property type="protein sequence ID" value="KOO32247.1"/>
    <property type="molecule type" value="Genomic_DNA"/>
</dbReference>
<proteinExistence type="predicted"/>
<feature type="compositionally biased region" description="Basic and acidic residues" evidence="6">
    <location>
        <begin position="487"/>
        <end position="507"/>
    </location>
</feature>
<dbReference type="InterPro" id="IPR018247">
    <property type="entry name" value="EF_Hand_1_Ca_BS"/>
</dbReference>
<dbReference type="InterPro" id="IPR002048">
    <property type="entry name" value="EF_hand_dom"/>
</dbReference>
<dbReference type="Pfam" id="PF00023">
    <property type="entry name" value="Ank"/>
    <property type="match status" value="1"/>
</dbReference>
<feature type="coiled-coil region" evidence="5">
    <location>
        <begin position="136"/>
        <end position="191"/>
    </location>
</feature>
<dbReference type="GO" id="GO:0005509">
    <property type="term" value="F:calcium ion binding"/>
    <property type="evidence" value="ECO:0007669"/>
    <property type="project" value="InterPro"/>
</dbReference>
<dbReference type="PANTHER" id="PTHR24123:SF141">
    <property type="entry name" value="ANKYRIN 2, ISOFORM U"/>
    <property type="match status" value="1"/>
</dbReference>
<feature type="region of interest" description="Disordered" evidence="6">
    <location>
        <begin position="303"/>
        <end position="326"/>
    </location>
</feature>
<keyword evidence="2" id="KW-0106">Calcium</keyword>
<evidence type="ECO:0000256" key="1">
    <source>
        <dbReference type="ARBA" id="ARBA00022737"/>
    </source>
</evidence>
<reference evidence="9" key="1">
    <citation type="journal article" date="2015" name="PLoS Genet.">
        <title>Genome Sequence and Transcriptome Analyses of Chrysochromulina tobin: Metabolic Tools for Enhanced Algal Fitness in the Prominent Order Prymnesiales (Haptophyceae).</title>
        <authorList>
            <person name="Hovde B.T."/>
            <person name="Deodato C.R."/>
            <person name="Hunsperger H.M."/>
            <person name="Ryken S.A."/>
            <person name="Yost W."/>
            <person name="Jha R.K."/>
            <person name="Patterson J."/>
            <person name="Monnat R.J. Jr."/>
            <person name="Barlow S.B."/>
            <person name="Starkenburg S.R."/>
            <person name="Cattolico R.A."/>
        </authorList>
    </citation>
    <scope>NUCLEOTIDE SEQUENCE</scope>
    <source>
        <strain evidence="9">CCMP291</strain>
    </source>
</reference>
<evidence type="ECO:0000256" key="4">
    <source>
        <dbReference type="PROSITE-ProRule" id="PRU00023"/>
    </source>
</evidence>
<evidence type="ECO:0000313" key="8">
    <source>
        <dbReference type="EMBL" id="KOO32247.1"/>
    </source>
</evidence>
<feature type="domain" description="EF-hand" evidence="7">
    <location>
        <begin position="407"/>
        <end position="442"/>
    </location>
</feature>